<dbReference type="GO" id="GO:0006508">
    <property type="term" value="P:proteolysis"/>
    <property type="evidence" value="ECO:0007669"/>
    <property type="project" value="InterPro"/>
</dbReference>
<dbReference type="SMART" id="SM00020">
    <property type="entry name" value="Tryp_SPc"/>
    <property type="match status" value="1"/>
</dbReference>
<dbReference type="OrthoDB" id="6339452at2759"/>
<dbReference type="InterPro" id="IPR043504">
    <property type="entry name" value="Peptidase_S1_PA_chymotrypsin"/>
</dbReference>
<accession>E4WWR2</accession>
<dbReference type="PANTHER" id="PTHR24260:SF132">
    <property type="entry name" value="PEPTIDASE S1 DOMAIN-CONTAINING PROTEIN"/>
    <property type="match status" value="1"/>
</dbReference>
<evidence type="ECO:0000313" key="3">
    <source>
        <dbReference type="EMBL" id="CBY41513.1"/>
    </source>
</evidence>
<name>E4WWR2_OIKDI</name>
<dbReference type="InterPro" id="IPR009003">
    <property type="entry name" value="Peptidase_S1_PA"/>
</dbReference>
<dbReference type="Gene3D" id="2.40.10.10">
    <property type="entry name" value="Trypsin-like serine proteases"/>
    <property type="match status" value="1"/>
</dbReference>
<dbReference type="SUPFAM" id="SSF50494">
    <property type="entry name" value="Trypsin-like serine proteases"/>
    <property type="match status" value="1"/>
</dbReference>
<dbReference type="Proteomes" id="UP000001307">
    <property type="component" value="Unassembled WGS sequence"/>
</dbReference>
<reference evidence="2" key="1">
    <citation type="journal article" date="2010" name="Science">
        <title>Plasticity of animal genome architecture unmasked by rapid evolution of a pelagic tunicate.</title>
        <authorList>
            <person name="Denoeud F."/>
            <person name="Henriet S."/>
            <person name="Mungpakdee S."/>
            <person name="Aury J.M."/>
            <person name="Da Silva C."/>
            <person name="Brinkmann H."/>
            <person name="Mikhaleva J."/>
            <person name="Olsen L.C."/>
            <person name="Jubin C."/>
            <person name="Canestro C."/>
            <person name="Bouquet J.M."/>
            <person name="Danks G."/>
            <person name="Poulain J."/>
            <person name="Campsteijn C."/>
            <person name="Adamski M."/>
            <person name="Cross I."/>
            <person name="Yadetie F."/>
            <person name="Muffato M."/>
            <person name="Louis A."/>
            <person name="Butcher S."/>
            <person name="Tsagkogeorga G."/>
            <person name="Konrad A."/>
            <person name="Singh S."/>
            <person name="Jensen M.F."/>
            <person name="Cong E.H."/>
            <person name="Eikeseth-Otteraa H."/>
            <person name="Noel B."/>
            <person name="Anthouard V."/>
            <person name="Porcel B.M."/>
            <person name="Kachouri-Lafond R."/>
            <person name="Nishino A."/>
            <person name="Ugolini M."/>
            <person name="Chourrout P."/>
            <person name="Nishida H."/>
            <person name="Aasland R."/>
            <person name="Huzurbazar S."/>
            <person name="Westhof E."/>
            <person name="Delsuc F."/>
            <person name="Lehrach H."/>
            <person name="Reinhardt R."/>
            <person name="Weissenbach J."/>
            <person name="Roy S.W."/>
            <person name="Artiguenave F."/>
            <person name="Postlethwait J.H."/>
            <person name="Manak J.R."/>
            <person name="Thompson E.M."/>
            <person name="Jaillon O."/>
            <person name="Du Pasquier L."/>
            <person name="Boudinot P."/>
            <person name="Liberles D.A."/>
            <person name="Volff J.N."/>
            <person name="Philippe H."/>
            <person name="Lenhard B."/>
            <person name="Roest Crollius H."/>
            <person name="Wincker P."/>
            <person name="Chourrout D."/>
        </authorList>
    </citation>
    <scope>NUCLEOTIDE SEQUENCE [LARGE SCALE GENOMIC DNA]</scope>
</reference>
<evidence type="ECO:0000313" key="4">
    <source>
        <dbReference type="Proteomes" id="UP000001307"/>
    </source>
</evidence>
<dbReference type="EMBL" id="FN653018">
    <property type="protein sequence ID" value="CBY21804.1"/>
    <property type="molecule type" value="Genomic_DNA"/>
</dbReference>
<proteinExistence type="predicted"/>
<dbReference type="Pfam" id="PF00089">
    <property type="entry name" value="Trypsin"/>
    <property type="match status" value="1"/>
</dbReference>
<dbReference type="InterPro" id="IPR051333">
    <property type="entry name" value="CLIP_Serine_Protease"/>
</dbReference>
<dbReference type="EMBL" id="FN656477">
    <property type="protein sequence ID" value="CBY41513.1"/>
    <property type="molecule type" value="Genomic_DNA"/>
</dbReference>
<protein>
    <recommendedName>
        <fullName evidence="1">Peptidase S1 domain-containing protein</fullName>
    </recommendedName>
</protein>
<organism evidence="2">
    <name type="scientific">Oikopleura dioica</name>
    <name type="common">Tunicate</name>
    <dbReference type="NCBI Taxonomy" id="34765"/>
    <lineage>
        <taxon>Eukaryota</taxon>
        <taxon>Metazoa</taxon>
        <taxon>Chordata</taxon>
        <taxon>Tunicata</taxon>
        <taxon>Appendicularia</taxon>
        <taxon>Copelata</taxon>
        <taxon>Oikopleuridae</taxon>
        <taxon>Oikopleura</taxon>
    </lineage>
</organism>
<evidence type="ECO:0000313" key="2">
    <source>
        <dbReference type="EMBL" id="CBY21804.1"/>
    </source>
</evidence>
<dbReference type="InterPro" id="IPR001254">
    <property type="entry name" value="Trypsin_dom"/>
</dbReference>
<feature type="domain" description="Peptidase S1" evidence="1">
    <location>
        <begin position="25"/>
        <end position="273"/>
    </location>
</feature>
<dbReference type="PROSITE" id="PS50240">
    <property type="entry name" value="TRYPSIN_DOM"/>
    <property type="match status" value="1"/>
</dbReference>
<dbReference type="PANTHER" id="PTHR24260">
    <property type="match status" value="1"/>
</dbReference>
<dbReference type="InParanoid" id="E4WWR2"/>
<evidence type="ECO:0000259" key="1">
    <source>
        <dbReference type="PROSITE" id="PS50240"/>
    </source>
</evidence>
<dbReference type="Proteomes" id="UP000011014">
    <property type="component" value="Unassembled WGS sequence"/>
</dbReference>
<keyword evidence="4" id="KW-1185">Reference proteome</keyword>
<gene>
    <name evidence="2" type="ORF">GSOID_T00011331001</name>
    <name evidence="3" type="ORF">GSOID_T00023591001</name>
</gene>
<sequence length="275" mass="30520">MNLVSTTTPSGGSGAREVMYSKFDMIPGSLNFCSDFDNGFTNFQASKNWQSLIGESKTFKNDLTPVADAWFTDGDASWPCFSTVISDHAVITTANCCNYAVAVKVSFGPYEFDMSSSDFVIHPAYLRSRKINDVCLIKFDKSISEESAKKCGSRCVGQACVPSSTVESADKIYDVGFYQNALLSSQLTVRSPRWCSKNTWLYQNQMCYSKMPEDNGAVCKTEHGSPVFQSKNGRLELAGIFTNDEFDNCYEDGNVGILTEILPIREWIVNELSIH</sequence>
<dbReference type="AlphaFoldDB" id="E4WWR2"/>
<dbReference type="GO" id="GO:0004252">
    <property type="term" value="F:serine-type endopeptidase activity"/>
    <property type="evidence" value="ECO:0007669"/>
    <property type="project" value="InterPro"/>
</dbReference>